<evidence type="ECO:0000313" key="3">
    <source>
        <dbReference type="Proteomes" id="UP000712600"/>
    </source>
</evidence>
<dbReference type="AlphaFoldDB" id="A0A8S9PZ22"/>
<feature type="compositionally biased region" description="Basic and acidic residues" evidence="1">
    <location>
        <begin position="1"/>
        <end position="16"/>
    </location>
</feature>
<feature type="region of interest" description="Disordered" evidence="1">
    <location>
        <begin position="1"/>
        <end position="95"/>
    </location>
</feature>
<gene>
    <name evidence="2" type="ORF">F2Q69_00047260</name>
</gene>
<evidence type="ECO:0000313" key="2">
    <source>
        <dbReference type="EMBL" id="KAF3526734.1"/>
    </source>
</evidence>
<feature type="compositionally biased region" description="Basic residues" evidence="1">
    <location>
        <begin position="78"/>
        <end position="87"/>
    </location>
</feature>
<sequence length="95" mass="11288">MERPNLWERKATEDQSRVGGRSKDMKRRSNGTGRTSVKSRRRRCDETIFSRRQKPAKLVLKEPPLPGDRTSRPPMEKVRRRRQKPVRKLSELYSL</sequence>
<proteinExistence type="predicted"/>
<accession>A0A8S9PZ22</accession>
<comment type="caution">
    <text evidence="2">The sequence shown here is derived from an EMBL/GenBank/DDBJ whole genome shotgun (WGS) entry which is preliminary data.</text>
</comment>
<name>A0A8S9PZ22_BRACR</name>
<reference evidence="2" key="1">
    <citation type="submission" date="2019-12" db="EMBL/GenBank/DDBJ databases">
        <title>Genome sequencing and annotation of Brassica cretica.</title>
        <authorList>
            <person name="Studholme D.J."/>
            <person name="Sarris P."/>
        </authorList>
    </citation>
    <scope>NUCLEOTIDE SEQUENCE</scope>
    <source>
        <strain evidence="2">PFS-109/04</strain>
        <tissue evidence="2">Leaf</tissue>
    </source>
</reference>
<evidence type="ECO:0000256" key="1">
    <source>
        <dbReference type="SAM" id="MobiDB-lite"/>
    </source>
</evidence>
<protein>
    <submittedName>
        <fullName evidence="2">Uncharacterized protein</fullName>
    </submittedName>
</protein>
<organism evidence="2 3">
    <name type="scientific">Brassica cretica</name>
    <name type="common">Mustard</name>
    <dbReference type="NCBI Taxonomy" id="69181"/>
    <lineage>
        <taxon>Eukaryota</taxon>
        <taxon>Viridiplantae</taxon>
        <taxon>Streptophyta</taxon>
        <taxon>Embryophyta</taxon>
        <taxon>Tracheophyta</taxon>
        <taxon>Spermatophyta</taxon>
        <taxon>Magnoliopsida</taxon>
        <taxon>eudicotyledons</taxon>
        <taxon>Gunneridae</taxon>
        <taxon>Pentapetalae</taxon>
        <taxon>rosids</taxon>
        <taxon>malvids</taxon>
        <taxon>Brassicales</taxon>
        <taxon>Brassicaceae</taxon>
        <taxon>Brassiceae</taxon>
        <taxon>Brassica</taxon>
    </lineage>
</organism>
<dbReference type="Proteomes" id="UP000712600">
    <property type="component" value="Unassembled WGS sequence"/>
</dbReference>
<dbReference type="EMBL" id="QGKX02001347">
    <property type="protein sequence ID" value="KAF3526734.1"/>
    <property type="molecule type" value="Genomic_DNA"/>
</dbReference>